<dbReference type="Proteomes" id="UP000316621">
    <property type="component" value="Chromosome 1"/>
</dbReference>
<evidence type="ECO:0000313" key="3">
    <source>
        <dbReference type="Proteomes" id="UP000316621"/>
    </source>
</evidence>
<sequence length="122" mass="13763">MDSLSSYASVLIRRSTSIVLLAMLFMLIYGVVKIRENSTSSDHAGNSSYVHGEVTSSTGHTHAYLTQKLIMVVSNGHKYDSTVTGRARRLRVLNRNRFPPPQPNHCYITFLRFLLLLLLLLL</sequence>
<keyword evidence="1" id="KW-0472">Membrane</keyword>
<organism evidence="2 3">
    <name type="scientific">Papaver somniferum</name>
    <name type="common">Opium poppy</name>
    <dbReference type="NCBI Taxonomy" id="3469"/>
    <lineage>
        <taxon>Eukaryota</taxon>
        <taxon>Viridiplantae</taxon>
        <taxon>Streptophyta</taxon>
        <taxon>Embryophyta</taxon>
        <taxon>Tracheophyta</taxon>
        <taxon>Spermatophyta</taxon>
        <taxon>Magnoliopsida</taxon>
        <taxon>Ranunculales</taxon>
        <taxon>Papaveraceae</taxon>
        <taxon>Papaveroideae</taxon>
        <taxon>Papaver</taxon>
    </lineage>
</organism>
<dbReference type="AlphaFoldDB" id="A0A4Y7IEM8"/>
<dbReference type="Gramene" id="RZC47324">
    <property type="protein sequence ID" value="RZC47324"/>
    <property type="gene ID" value="C5167_040270"/>
</dbReference>
<feature type="transmembrane region" description="Helical" evidence="1">
    <location>
        <begin position="12"/>
        <end position="32"/>
    </location>
</feature>
<protein>
    <submittedName>
        <fullName evidence="2">Uncharacterized protein</fullName>
    </submittedName>
</protein>
<reference evidence="2 3" key="1">
    <citation type="journal article" date="2018" name="Science">
        <title>The opium poppy genome and morphinan production.</title>
        <authorList>
            <person name="Guo L."/>
            <person name="Winzer T."/>
            <person name="Yang X."/>
            <person name="Li Y."/>
            <person name="Ning Z."/>
            <person name="He Z."/>
            <person name="Teodor R."/>
            <person name="Lu Y."/>
            <person name="Bowser T.A."/>
            <person name="Graham I.A."/>
            <person name="Ye K."/>
        </authorList>
    </citation>
    <scope>NUCLEOTIDE SEQUENCE [LARGE SCALE GENOMIC DNA]</scope>
    <source>
        <strain evidence="3">cv. HN1</strain>
        <tissue evidence="2">Leaves</tissue>
    </source>
</reference>
<proteinExistence type="predicted"/>
<evidence type="ECO:0000256" key="1">
    <source>
        <dbReference type="SAM" id="Phobius"/>
    </source>
</evidence>
<keyword evidence="1" id="KW-0812">Transmembrane</keyword>
<dbReference type="EMBL" id="CM010715">
    <property type="protein sequence ID" value="RZC47324.1"/>
    <property type="molecule type" value="Genomic_DNA"/>
</dbReference>
<accession>A0A4Y7IEM8</accession>
<name>A0A4Y7IEM8_PAPSO</name>
<gene>
    <name evidence="2" type="ORF">C5167_040270</name>
</gene>
<keyword evidence="3" id="KW-1185">Reference proteome</keyword>
<keyword evidence="1" id="KW-1133">Transmembrane helix</keyword>
<evidence type="ECO:0000313" key="2">
    <source>
        <dbReference type="EMBL" id="RZC47324.1"/>
    </source>
</evidence>